<keyword evidence="2 8" id="KW-0489">Methyltransferase</keyword>
<dbReference type="EMBL" id="LXWW01000025">
    <property type="protein sequence ID" value="OAO17559.1"/>
    <property type="molecule type" value="Genomic_DNA"/>
</dbReference>
<dbReference type="PANTHER" id="PTHR22809:SF5">
    <property type="entry name" value="TRNA N(3)-METHYLCYTIDINE METHYLTRANSFERASE METTL6"/>
    <property type="match status" value="1"/>
</dbReference>
<evidence type="ECO:0000256" key="4">
    <source>
        <dbReference type="ARBA" id="ARBA00022723"/>
    </source>
</evidence>
<evidence type="ECO:0000313" key="8">
    <source>
        <dbReference type="EMBL" id="OAO17559.1"/>
    </source>
</evidence>
<protein>
    <submittedName>
        <fullName evidence="8">Methyltransferase domain-containing protein</fullName>
    </submittedName>
</protein>
<keyword evidence="5" id="KW-0863">Zinc-finger</keyword>
<evidence type="ECO:0000259" key="7">
    <source>
        <dbReference type="PROSITE" id="PS51050"/>
    </source>
</evidence>
<evidence type="ECO:0000256" key="1">
    <source>
        <dbReference type="ARBA" id="ARBA00009725"/>
    </source>
</evidence>
<dbReference type="PANTHER" id="PTHR22809">
    <property type="entry name" value="METHYLTRANSFERASE-RELATED"/>
    <property type="match status" value="1"/>
</dbReference>
<reference evidence="8 9" key="1">
    <citation type="submission" date="2016-05" db="EMBL/GenBank/DDBJ databases">
        <title>Nuclear genome of Blastocystis sp. subtype 1 NandII.</title>
        <authorList>
            <person name="Gentekaki E."/>
            <person name="Curtis B."/>
            <person name="Stairs C."/>
            <person name="Eme L."/>
            <person name="Herman E."/>
            <person name="Klimes V."/>
            <person name="Arias M.C."/>
            <person name="Elias M."/>
            <person name="Hilliou F."/>
            <person name="Klute M."/>
            <person name="Malik S.-B."/>
            <person name="Pightling A."/>
            <person name="Rachubinski R."/>
            <person name="Salas D."/>
            <person name="Schlacht A."/>
            <person name="Suga H."/>
            <person name="Archibald J."/>
            <person name="Ball S.G."/>
            <person name="Clark G."/>
            <person name="Dacks J."/>
            <person name="Van Der Giezen M."/>
            <person name="Tsaousis A."/>
            <person name="Roger A."/>
        </authorList>
    </citation>
    <scope>NUCLEOTIDE SEQUENCE [LARGE SCALE GENOMIC DNA]</scope>
    <source>
        <strain evidence="9">ATCC 50177 / NandII</strain>
    </source>
</reference>
<dbReference type="PROSITE" id="PS51050">
    <property type="entry name" value="ZF_CW"/>
    <property type="match status" value="1"/>
</dbReference>
<gene>
    <name evidence="8" type="ORF">AV274_0698</name>
</gene>
<dbReference type="InterPro" id="IPR011124">
    <property type="entry name" value="Znf_CW"/>
</dbReference>
<keyword evidence="9" id="KW-1185">Reference proteome</keyword>
<dbReference type="STRING" id="478820.A0A196SP03"/>
<feature type="domain" description="CW-type" evidence="7">
    <location>
        <begin position="315"/>
        <end position="369"/>
    </location>
</feature>
<dbReference type="Pfam" id="PF08242">
    <property type="entry name" value="Methyltransf_12"/>
    <property type="match status" value="1"/>
</dbReference>
<proteinExistence type="inferred from homology"/>
<dbReference type="GO" id="GO:0008173">
    <property type="term" value="F:RNA methyltransferase activity"/>
    <property type="evidence" value="ECO:0007669"/>
    <property type="project" value="UniProtKB-ARBA"/>
</dbReference>
<evidence type="ECO:0000256" key="6">
    <source>
        <dbReference type="ARBA" id="ARBA00022833"/>
    </source>
</evidence>
<dbReference type="GO" id="GO:0008757">
    <property type="term" value="F:S-adenosylmethionine-dependent methyltransferase activity"/>
    <property type="evidence" value="ECO:0007669"/>
    <property type="project" value="UniProtKB-ARBA"/>
</dbReference>
<evidence type="ECO:0000256" key="5">
    <source>
        <dbReference type="ARBA" id="ARBA00022771"/>
    </source>
</evidence>
<dbReference type="OrthoDB" id="417697at2759"/>
<dbReference type="Gene3D" id="3.40.50.150">
    <property type="entry name" value="Vaccinia Virus protein VP39"/>
    <property type="match status" value="1"/>
</dbReference>
<dbReference type="GO" id="GO:0008270">
    <property type="term" value="F:zinc ion binding"/>
    <property type="evidence" value="ECO:0007669"/>
    <property type="project" value="UniProtKB-KW"/>
</dbReference>
<dbReference type="CDD" id="cd02440">
    <property type="entry name" value="AdoMet_MTases"/>
    <property type="match status" value="1"/>
</dbReference>
<comment type="caution">
    <text evidence="8">The sequence shown here is derived from an EMBL/GenBank/DDBJ whole genome shotgun (WGS) entry which is preliminary data.</text>
</comment>
<dbReference type="InterPro" id="IPR013217">
    <property type="entry name" value="Methyltransf_12"/>
</dbReference>
<dbReference type="GO" id="GO:0032259">
    <property type="term" value="P:methylation"/>
    <property type="evidence" value="ECO:0007669"/>
    <property type="project" value="UniProtKB-KW"/>
</dbReference>
<dbReference type="SUPFAM" id="SSF53335">
    <property type="entry name" value="S-adenosyl-L-methionine-dependent methyltransferases"/>
    <property type="match status" value="1"/>
</dbReference>
<keyword evidence="6" id="KW-0862">Zinc</keyword>
<dbReference type="Gene3D" id="3.30.40.100">
    <property type="match status" value="1"/>
</dbReference>
<accession>A0A196SP03</accession>
<sequence>MQESYEDTNEGGNDFEVVYDEVYDPEREQKLKEQLAKSEGNLSAYWAQKFNNYAGKYWHDFYRHNGNRFFKDRHYLDIVFDELNHVEQVHQSEHATEPLLLLEVGCGVGNAFFPLCEKVPNLIVYGCDFAKSAIDIIQNSPKYDPSRMTVWQADLVKDEIASHVPSGGCDILLIMFVLSAVNPENMDAFMDHAVKGLKRGGRLLFRDYGRYDMAQLRFKPSRRIQDNLYARQDGTLAYFFDINELDALFRRHGLVKVKSDTIRRCIRNRKTNMDMHRVWIQSIYEKVEWSEPVKPIHFYIPSSEEPENENRFIDPSTGEKWIRCQNPFCGKWRYVPPEVEMPSADPWFCIMNTWDEDIASCDYPQLQSGYIVTKKEEVPEKAWMPKREVHFEPIAANSYL</sequence>
<dbReference type="InterPro" id="IPR026113">
    <property type="entry name" value="METTL2/6/8-like"/>
</dbReference>
<evidence type="ECO:0000256" key="2">
    <source>
        <dbReference type="ARBA" id="ARBA00022603"/>
    </source>
</evidence>
<keyword evidence="3 8" id="KW-0808">Transferase</keyword>
<keyword evidence="4" id="KW-0479">Metal-binding</keyword>
<dbReference type="InterPro" id="IPR029063">
    <property type="entry name" value="SAM-dependent_MTases_sf"/>
</dbReference>
<organism evidence="8 9">
    <name type="scientific">Blastocystis sp. subtype 1 (strain ATCC 50177 / NandII)</name>
    <dbReference type="NCBI Taxonomy" id="478820"/>
    <lineage>
        <taxon>Eukaryota</taxon>
        <taxon>Sar</taxon>
        <taxon>Stramenopiles</taxon>
        <taxon>Bigyra</taxon>
        <taxon>Opalozoa</taxon>
        <taxon>Opalinata</taxon>
        <taxon>Blastocystidae</taxon>
        <taxon>Blastocystis</taxon>
    </lineage>
</organism>
<dbReference type="Pfam" id="PF07496">
    <property type="entry name" value="zf-CW"/>
    <property type="match status" value="1"/>
</dbReference>
<evidence type="ECO:0000313" key="9">
    <source>
        <dbReference type="Proteomes" id="UP000078348"/>
    </source>
</evidence>
<dbReference type="Proteomes" id="UP000078348">
    <property type="component" value="Unassembled WGS sequence"/>
</dbReference>
<name>A0A196SP03_BLAHN</name>
<comment type="similarity">
    <text evidence="1">Belongs to the methyltransferase superfamily. METL family.</text>
</comment>
<evidence type="ECO:0000256" key="3">
    <source>
        <dbReference type="ARBA" id="ARBA00022679"/>
    </source>
</evidence>
<dbReference type="AlphaFoldDB" id="A0A196SP03"/>